<protein>
    <submittedName>
        <fullName evidence="7">16S rRNA (Cytosine(967)-C(5))-methyltransferase RsmB</fullName>
        <ecNumber evidence="7">2.1.1.176</ecNumber>
    </submittedName>
</protein>
<reference evidence="7" key="1">
    <citation type="submission" date="2020-10" db="EMBL/GenBank/DDBJ databases">
        <authorList>
            <person name="Gilroy R."/>
        </authorList>
    </citation>
    <scope>NUCLEOTIDE SEQUENCE</scope>
    <source>
        <strain evidence="7">1063</strain>
    </source>
</reference>
<dbReference type="InterPro" id="IPR023267">
    <property type="entry name" value="RCMT"/>
</dbReference>
<dbReference type="PROSITE" id="PS51686">
    <property type="entry name" value="SAM_MT_RSMB_NOP"/>
    <property type="match status" value="1"/>
</dbReference>
<evidence type="ECO:0000259" key="6">
    <source>
        <dbReference type="PROSITE" id="PS51686"/>
    </source>
</evidence>
<dbReference type="EC" id="2.1.1.176" evidence="7"/>
<dbReference type="SUPFAM" id="SSF48013">
    <property type="entry name" value="NusB-like"/>
    <property type="match status" value="1"/>
</dbReference>
<dbReference type="InterPro" id="IPR006027">
    <property type="entry name" value="NusB_RsmB_TIM44"/>
</dbReference>
<dbReference type="AlphaFoldDB" id="A0A9D1HTC3"/>
<keyword evidence="4 5" id="KW-0694">RNA-binding</keyword>
<keyword evidence="3 5" id="KW-0949">S-adenosyl-L-methionine</keyword>
<feature type="binding site" evidence="5">
    <location>
        <position position="291"/>
    </location>
    <ligand>
        <name>S-adenosyl-L-methionine</name>
        <dbReference type="ChEBI" id="CHEBI:59789"/>
    </ligand>
</feature>
<name>A0A9D1HTC3_9FIRM</name>
<accession>A0A9D1HTC3</accession>
<dbReference type="InterPro" id="IPR035926">
    <property type="entry name" value="NusB-like_sf"/>
</dbReference>
<dbReference type="SUPFAM" id="SSF53335">
    <property type="entry name" value="S-adenosyl-L-methionine-dependent methyltransferases"/>
    <property type="match status" value="1"/>
</dbReference>
<dbReference type="GO" id="GO:0001510">
    <property type="term" value="P:RNA methylation"/>
    <property type="evidence" value="ECO:0007669"/>
    <property type="project" value="InterPro"/>
</dbReference>
<dbReference type="CDD" id="cd02440">
    <property type="entry name" value="AdoMet_MTases"/>
    <property type="match status" value="1"/>
</dbReference>
<evidence type="ECO:0000313" key="8">
    <source>
        <dbReference type="Proteomes" id="UP000824088"/>
    </source>
</evidence>
<evidence type="ECO:0000256" key="1">
    <source>
        <dbReference type="ARBA" id="ARBA00022603"/>
    </source>
</evidence>
<dbReference type="GO" id="GO:0008173">
    <property type="term" value="F:RNA methyltransferase activity"/>
    <property type="evidence" value="ECO:0007669"/>
    <property type="project" value="InterPro"/>
</dbReference>
<keyword evidence="2 5" id="KW-0808">Transferase</keyword>
<feature type="domain" description="SAM-dependent MTase RsmB/NOP-type" evidence="6">
    <location>
        <begin position="140"/>
        <end position="414"/>
    </location>
</feature>
<dbReference type="GO" id="GO:0003723">
    <property type="term" value="F:RNA binding"/>
    <property type="evidence" value="ECO:0007669"/>
    <property type="project" value="UniProtKB-UniRule"/>
</dbReference>
<dbReference type="Pfam" id="PF01189">
    <property type="entry name" value="Methyltr_RsmB-F"/>
    <property type="match status" value="1"/>
</dbReference>
<feature type="active site" description="Nucleophile" evidence="5">
    <location>
        <position position="362"/>
    </location>
</feature>
<dbReference type="InterPro" id="IPR029063">
    <property type="entry name" value="SAM-dependent_MTases_sf"/>
</dbReference>
<comment type="caution">
    <text evidence="7">The sequence shown here is derived from an EMBL/GenBank/DDBJ whole genome shotgun (WGS) entry which is preliminary data.</text>
</comment>
<dbReference type="GO" id="GO:0006355">
    <property type="term" value="P:regulation of DNA-templated transcription"/>
    <property type="evidence" value="ECO:0007669"/>
    <property type="project" value="InterPro"/>
</dbReference>
<dbReference type="Pfam" id="PF22458">
    <property type="entry name" value="RsmF-B_ferredox"/>
    <property type="match status" value="1"/>
</dbReference>
<organism evidence="7 8">
    <name type="scientific">Candidatus Limadaptatus stercorigallinarum</name>
    <dbReference type="NCBI Taxonomy" id="2840845"/>
    <lineage>
        <taxon>Bacteria</taxon>
        <taxon>Bacillati</taxon>
        <taxon>Bacillota</taxon>
        <taxon>Clostridia</taxon>
        <taxon>Eubacteriales</taxon>
        <taxon>Candidatus Limadaptatus</taxon>
    </lineage>
</organism>
<comment type="similarity">
    <text evidence="5">Belongs to the class I-like SAM-binding methyltransferase superfamily. RsmB/NOP family.</text>
</comment>
<feature type="binding site" evidence="5">
    <location>
        <position position="264"/>
    </location>
    <ligand>
        <name>S-adenosyl-L-methionine</name>
        <dbReference type="ChEBI" id="CHEBI:59789"/>
    </ligand>
</feature>
<dbReference type="PRINTS" id="PR02008">
    <property type="entry name" value="RCMTFAMILY"/>
</dbReference>
<proteinExistence type="inferred from homology"/>
<dbReference type="Gene3D" id="1.10.940.10">
    <property type="entry name" value="NusB-like"/>
    <property type="match status" value="1"/>
</dbReference>
<keyword evidence="1 5" id="KW-0489">Methyltransferase</keyword>
<dbReference type="Gene3D" id="3.40.50.150">
    <property type="entry name" value="Vaccinia Virus protein VP39"/>
    <property type="match status" value="1"/>
</dbReference>
<dbReference type="NCBIfam" id="NF011494">
    <property type="entry name" value="PRK14902.1"/>
    <property type="match status" value="1"/>
</dbReference>
<feature type="binding site" evidence="5">
    <location>
        <begin position="241"/>
        <end position="247"/>
    </location>
    <ligand>
        <name>S-adenosyl-L-methionine</name>
        <dbReference type="ChEBI" id="CHEBI:59789"/>
    </ligand>
</feature>
<dbReference type="Gene3D" id="3.30.70.1170">
    <property type="entry name" value="Sun protein, domain 3"/>
    <property type="match status" value="1"/>
</dbReference>
<reference evidence="7" key="2">
    <citation type="journal article" date="2021" name="PeerJ">
        <title>Extensive microbial diversity within the chicken gut microbiome revealed by metagenomics and culture.</title>
        <authorList>
            <person name="Gilroy R."/>
            <person name="Ravi A."/>
            <person name="Getino M."/>
            <person name="Pursley I."/>
            <person name="Horton D.L."/>
            <person name="Alikhan N.F."/>
            <person name="Baker D."/>
            <person name="Gharbi K."/>
            <person name="Hall N."/>
            <person name="Watson M."/>
            <person name="Adriaenssens E.M."/>
            <person name="Foster-Nyarko E."/>
            <person name="Jarju S."/>
            <person name="Secka A."/>
            <person name="Antonio M."/>
            <person name="Oren A."/>
            <person name="Chaudhuri R.R."/>
            <person name="La Ragione R."/>
            <person name="Hildebrand F."/>
            <person name="Pallen M.J."/>
        </authorList>
    </citation>
    <scope>NUCLEOTIDE SEQUENCE</scope>
    <source>
        <strain evidence="7">1063</strain>
    </source>
</reference>
<evidence type="ECO:0000256" key="5">
    <source>
        <dbReference type="PROSITE-ProRule" id="PRU01023"/>
    </source>
</evidence>
<dbReference type="InterPro" id="IPR054728">
    <property type="entry name" value="RsmB-like_ferredoxin"/>
</dbReference>
<dbReference type="Proteomes" id="UP000824088">
    <property type="component" value="Unassembled WGS sequence"/>
</dbReference>
<evidence type="ECO:0000256" key="4">
    <source>
        <dbReference type="ARBA" id="ARBA00022884"/>
    </source>
</evidence>
<dbReference type="InterPro" id="IPR001678">
    <property type="entry name" value="MeTrfase_RsmB-F_NOP2_dom"/>
</dbReference>
<sequence>MKEHILAACKLLTEIYADRTYADRVFDGEDASALSVRLVFGVLERDTELTYILAQLTEKSPKKAIEILLKTGAYALLYIDNVPDYAIVSECVEAAKSMGKGGVAGFVNAVLKRVAARKFSLPVPGDPEYLSVHYSKPQWFIDKMTAQYGASLTEAVLEDKGTDDVHLRVNARLSSRESVIKLLEAHAQEYAPSAVGGILTRVTPLVKSLFAEGIVTYQSPSSVLTVQALAPHGEAEILDLCSAPGGKAVYASELAPESRITACDLHPHRAELIKKYAARMHADNVRAEVRDATVFEPAYENKFDFILADVPCSCFGTYKKHPDVFLQRGEEAINKLSAVQKKILQNATRYLKPGGVLVYSTCTLFSEENEKNAEYALTLGLSPDKMPLPYENDGTYRILPRGEWDGFFIARFRK</sequence>
<evidence type="ECO:0000256" key="3">
    <source>
        <dbReference type="ARBA" id="ARBA00022691"/>
    </source>
</evidence>
<dbReference type="EMBL" id="DVMN01000096">
    <property type="protein sequence ID" value="HIU21642.1"/>
    <property type="molecule type" value="Genomic_DNA"/>
</dbReference>
<dbReference type="PANTHER" id="PTHR22807:SF53">
    <property type="entry name" value="RIBOSOMAL RNA SMALL SUBUNIT METHYLTRANSFERASE B-RELATED"/>
    <property type="match status" value="1"/>
</dbReference>
<dbReference type="InterPro" id="IPR049560">
    <property type="entry name" value="MeTrfase_RsmB-F_NOP2_cat"/>
</dbReference>
<evidence type="ECO:0000313" key="7">
    <source>
        <dbReference type="EMBL" id="HIU21642.1"/>
    </source>
</evidence>
<feature type="binding site" evidence="5">
    <location>
        <position position="309"/>
    </location>
    <ligand>
        <name>S-adenosyl-L-methionine</name>
        <dbReference type="ChEBI" id="CHEBI:59789"/>
    </ligand>
</feature>
<evidence type="ECO:0000256" key="2">
    <source>
        <dbReference type="ARBA" id="ARBA00022679"/>
    </source>
</evidence>
<dbReference type="PANTHER" id="PTHR22807">
    <property type="entry name" value="NOP2 YEAST -RELATED NOL1/NOP2/FMU SUN DOMAIN-CONTAINING"/>
    <property type="match status" value="1"/>
</dbReference>
<gene>
    <name evidence="7" type="primary">rsmB</name>
    <name evidence="7" type="ORF">IAD51_05380</name>
</gene>
<dbReference type="Pfam" id="PF01029">
    <property type="entry name" value="NusB"/>
    <property type="match status" value="1"/>
</dbReference>